<protein>
    <submittedName>
        <fullName evidence="2">Uncharacterized protein</fullName>
    </submittedName>
</protein>
<gene>
    <name evidence="2" type="ORF">E2553_03180</name>
</gene>
<dbReference type="RefSeq" id="WP_134458828.1">
    <property type="nucleotide sequence ID" value="NZ_JBHMFL010000013.1"/>
</dbReference>
<sequence length="147" mass="15286">MSEPSVKKATKKTFHFPKGADAASETAGDVAEPTATVAVKKKSASAKKVSKAKKVAADAAVPVKAAAAVKDKRAKKEKVVRDSFTMPKSDYDKIAALKQKCLAAGVSVKKGEILRAGLLLLESAALKRLLAAVSAVEQVKTGRPAKS</sequence>
<dbReference type="GeneID" id="97305111"/>
<proteinExistence type="predicted"/>
<dbReference type="EMBL" id="SNVI01000001">
    <property type="protein sequence ID" value="TFE47138.1"/>
    <property type="molecule type" value="Genomic_DNA"/>
</dbReference>
<evidence type="ECO:0000256" key="1">
    <source>
        <dbReference type="SAM" id="MobiDB-lite"/>
    </source>
</evidence>
<organism evidence="2 3">
    <name type="scientific">Paraburkholderia dipogonis</name>
    <dbReference type="NCBI Taxonomy" id="1211383"/>
    <lineage>
        <taxon>Bacteria</taxon>
        <taxon>Pseudomonadati</taxon>
        <taxon>Pseudomonadota</taxon>
        <taxon>Betaproteobacteria</taxon>
        <taxon>Burkholderiales</taxon>
        <taxon>Burkholderiaceae</taxon>
        <taxon>Paraburkholderia</taxon>
    </lineage>
</organism>
<reference evidence="2 3" key="1">
    <citation type="submission" date="2019-03" db="EMBL/GenBank/DDBJ databases">
        <title>Complete Genome Sequence of Paraburkholderia dipogonis ICMP 19430T, a Nitrogen-fixing Symbiont of the South African Invasive Legume Dipogon lignosus in New Zealand.</title>
        <authorList>
            <person name="De Meyer S.E."/>
        </authorList>
    </citation>
    <scope>NUCLEOTIDE SEQUENCE [LARGE SCALE GENOMIC DNA]</scope>
    <source>
        <strain evidence="2 3">ICMP 19430</strain>
    </source>
</reference>
<feature type="region of interest" description="Disordered" evidence="1">
    <location>
        <begin position="1"/>
        <end position="31"/>
    </location>
</feature>
<evidence type="ECO:0000313" key="3">
    <source>
        <dbReference type="Proteomes" id="UP000297385"/>
    </source>
</evidence>
<comment type="caution">
    <text evidence="2">The sequence shown here is derived from an EMBL/GenBank/DDBJ whole genome shotgun (WGS) entry which is preliminary data.</text>
</comment>
<accession>A0A4Y8NCV4</accession>
<name>A0A4Y8NCV4_9BURK</name>
<dbReference type="Proteomes" id="UP000297385">
    <property type="component" value="Unassembled WGS sequence"/>
</dbReference>
<evidence type="ECO:0000313" key="2">
    <source>
        <dbReference type="EMBL" id="TFE47138.1"/>
    </source>
</evidence>
<dbReference type="AlphaFoldDB" id="A0A4Y8NCV4"/>